<sequence>MSEVDSRYVKQGFWVNNKQGSPVGSTTTTDSQTGAIIVALLAILSSMATTQLWSLVTFVSHQSRAHGAPADALFHQQQALLRASPPTTSFLLDWMKLYWAWRNRAPRVLYRCAIHLGLGLVFAVLAIVAGFYSSYVLTNVNIPVLVKSSLCGSLNIKPSVNGFSFAYLDDLDSYTDTVEARSVPFARECFQNTTQIPLRCKAFLQPRIDLNPRREDCPFDRSMCINLEHPAVSIDSGLVNTNDYFGWNMKARDSIKF</sequence>
<evidence type="ECO:0000313" key="2">
    <source>
        <dbReference type="EMBL" id="KAF1974302.1"/>
    </source>
</evidence>
<organism evidence="2 3">
    <name type="scientific">Bimuria novae-zelandiae CBS 107.79</name>
    <dbReference type="NCBI Taxonomy" id="1447943"/>
    <lineage>
        <taxon>Eukaryota</taxon>
        <taxon>Fungi</taxon>
        <taxon>Dikarya</taxon>
        <taxon>Ascomycota</taxon>
        <taxon>Pezizomycotina</taxon>
        <taxon>Dothideomycetes</taxon>
        <taxon>Pleosporomycetidae</taxon>
        <taxon>Pleosporales</taxon>
        <taxon>Massarineae</taxon>
        <taxon>Didymosphaeriaceae</taxon>
        <taxon>Bimuria</taxon>
    </lineage>
</organism>
<evidence type="ECO:0000256" key="1">
    <source>
        <dbReference type="SAM" id="Phobius"/>
    </source>
</evidence>
<dbReference type="OrthoDB" id="3540210at2759"/>
<dbReference type="EMBL" id="ML976675">
    <property type="protein sequence ID" value="KAF1974302.1"/>
    <property type="molecule type" value="Genomic_DNA"/>
</dbReference>
<dbReference type="AlphaFoldDB" id="A0A6A5VEB5"/>
<feature type="transmembrane region" description="Helical" evidence="1">
    <location>
        <begin position="108"/>
        <end position="132"/>
    </location>
</feature>
<gene>
    <name evidence="2" type="ORF">BU23DRAFT_637787</name>
</gene>
<keyword evidence="1" id="KW-0812">Transmembrane</keyword>
<protein>
    <submittedName>
        <fullName evidence="2">Uncharacterized protein</fullName>
    </submittedName>
</protein>
<keyword evidence="3" id="KW-1185">Reference proteome</keyword>
<evidence type="ECO:0000313" key="3">
    <source>
        <dbReference type="Proteomes" id="UP000800036"/>
    </source>
</evidence>
<dbReference type="Proteomes" id="UP000800036">
    <property type="component" value="Unassembled WGS sequence"/>
</dbReference>
<feature type="transmembrane region" description="Helical" evidence="1">
    <location>
        <begin position="35"/>
        <end position="56"/>
    </location>
</feature>
<accession>A0A6A5VEB5</accession>
<keyword evidence="1" id="KW-0472">Membrane</keyword>
<reference evidence="2" key="1">
    <citation type="journal article" date="2020" name="Stud. Mycol.">
        <title>101 Dothideomycetes genomes: a test case for predicting lifestyles and emergence of pathogens.</title>
        <authorList>
            <person name="Haridas S."/>
            <person name="Albert R."/>
            <person name="Binder M."/>
            <person name="Bloem J."/>
            <person name="Labutti K."/>
            <person name="Salamov A."/>
            <person name="Andreopoulos B."/>
            <person name="Baker S."/>
            <person name="Barry K."/>
            <person name="Bills G."/>
            <person name="Bluhm B."/>
            <person name="Cannon C."/>
            <person name="Castanera R."/>
            <person name="Culley D."/>
            <person name="Daum C."/>
            <person name="Ezra D."/>
            <person name="Gonzalez J."/>
            <person name="Henrissat B."/>
            <person name="Kuo A."/>
            <person name="Liang C."/>
            <person name="Lipzen A."/>
            <person name="Lutzoni F."/>
            <person name="Magnuson J."/>
            <person name="Mondo S."/>
            <person name="Nolan M."/>
            <person name="Ohm R."/>
            <person name="Pangilinan J."/>
            <person name="Park H.-J."/>
            <person name="Ramirez L."/>
            <person name="Alfaro M."/>
            <person name="Sun H."/>
            <person name="Tritt A."/>
            <person name="Yoshinaga Y."/>
            <person name="Zwiers L.-H."/>
            <person name="Turgeon B."/>
            <person name="Goodwin S."/>
            <person name="Spatafora J."/>
            <person name="Crous P."/>
            <person name="Grigoriev I."/>
        </authorList>
    </citation>
    <scope>NUCLEOTIDE SEQUENCE</scope>
    <source>
        <strain evidence="2">CBS 107.79</strain>
    </source>
</reference>
<proteinExistence type="predicted"/>
<name>A0A6A5VEB5_9PLEO</name>
<keyword evidence="1" id="KW-1133">Transmembrane helix</keyword>